<name>A0A2K2CMJ8_BRADI</name>
<evidence type="ECO:0000259" key="1">
    <source>
        <dbReference type="Pfam" id="PF07762"/>
    </source>
</evidence>
<dbReference type="PANTHER" id="PTHR33086">
    <property type="entry name" value="OS05G0468200 PROTEIN-RELATED"/>
    <property type="match status" value="1"/>
</dbReference>
<gene>
    <name evidence="3" type="primary">LOC106866907</name>
    <name evidence="2" type="ORF">BRADI_4g13380v3</name>
</gene>
<dbReference type="EnsemblPlants" id="PNT63245">
    <property type="protein sequence ID" value="PNT63245"/>
    <property type="gene ID" value="BRADI_4g13380v3"/>
</dbReference>
<organism evidence="2">
    <name type="scientific">Brachypodium distachyon</name>
    <name type="common">Purple false brome</name>
    <name type="synonym">Trachynia distachya</name>
    <dbReference type="NCBI Taxonomy" id="15368"/>
    <lineage>
        <taxon>Eukaryota</taxon>
        <taxon>Viridiplantae</taxon>
        <taxon>Streptophyta</taxon>
        <taxon>Embryophyta</taxon>
        <taxon>Tracheophyta</taxon>
        <taxon>Spermatophyta</taxon>
        <taxon>Magnoliopsida</taxon>
        <taxon>Liliopsida</taxon>
        <taxon>Poales</taxon>
        <taxon>Poaceae</taxon>
        <taxon>BOP clade</taxon>
        <taxon>Pooideae</taxon>
        <taxon>Stipodae</taxon>
        <taxon>Brachypodieae</taxon>
        <taxon>Brachypodium</taxon>
    </lineage>
</organism>
<dbReference type="RefSeq" id="XP_024318637.1">
    <property type="nucleotide sequence ID" value="XM_024462869.1"/>
</dbReference>
<dbReference type="GeneID" id="106866907"/>
<keyword evidence="4" id="KW-1185">Reference proteome</keyword>
<sequence>MPLLRLLGFSARGLRRLHSTAAAAMDSDSSWSWYMLEKMTMAVRSAAPGPSVAFANPPGVSRLRVPAHFLAKASRRSRSLPCPEPEGDVVLRLHTAQASCSSQDGLLLLSCEDVRLGAPAFGKPGPGNRERRLAGITNPDGFIPDMTHFVLNPLTRELSPSLPDIQGPRNSFQLGLLTEADGGCGPPDRFAVAKLEDRSILRFLSETGKWEDARCSPCQLPSARRIVPNQETLAWNGMLWWVDVTWGAVFADPFIDRLEPRFVELPSGSVLPADAFDEVFRQWSQLPDAEEDIWWMPLPVMFRHVGVSGGWLRYVEVSQEEPFVLSSFAIDEDGSGWTLENRVVLCRIWAAADGAHPWLPLRGKMTPQISVLHPFDSNVVHLIVGEHIVVVDMEKREVIGHCPCQSSDIYFVPCVLSPWLPTTRIPSAGKKDATKKKTLADVLVRSDRR</sequence>
<dbReference type="ExpressionAtlas" id="A0A2K2CMJ8">
    <property type="expression patterns" value="baseline"/>
</dbReference>
<evidence type="ECO:0000313" key="4">
    <source>
        <dbReference type="Proteomes" id="UP000008810"/>
    </source>
</evidence>
<dbReference type="EMBL" id="CM000883">
    <property type="protein sequence ID" value="PNT63245.1"/>
    <property type="molecule type" value="Genomic_DNA"/>
</dbReference>
<reference evidence="2 3" key="1">
    <citation type="journal article" date="2010" name="Nature">
        <title>Genome sequencing and analysis of the model grass Brachypodium distachyon.</title>
        <authorList>
            <consortium name="International Brachypodium Initiative"/>
        </authorList>
    </citation>
    <scope>NUCLEOTIDE SEQUENCE [LARGE SCALE GENOMIC DNA]</scope>
    <source>
        <strain evidence="2">Bd21</strain>
        <strain evidence="3">cv. Bd21</strain>
    </source>
</reference>
<dbReference type="Gramene" id="PNT63246">
    <property type="protein sequence ID" value="PNT63246"/>
    <property type="gene ID" value="BRADI_4g13380v3"/>
</dbReference>
<dbReference type="Gramene" id="PNT63245">
    <property type="protein sequence ID" value="PNT63245"/>
    <property type="gene ID" value="BRADI_4g13380v3"/>
</dbReference>
<reference evidence="3" key="3">
    <citation type="submission" date="2018-08" db="UniProtKB">
        <authorList>
            <consortium name="EnsemblPlants"/>
        </authorList>
    </citation>
    <scope>IDENTIFICATION</scope>
    <source>
        <strain evidence="3">cv. Bd21</strain>
    </source>
</reference>
<dbReference type="AlphaFoldDB" id="A0A2K2CMJ8"/>
<dbReference type="PANTHER" id="PTHR33086:SF10">
    <property type="entry name" value="DUF1618 DOMAIN-CONTAINING PROTEIN"/>
    <property type="match status" value="1"/>
</dbReference>
<protein>
    <recommendedName>
        <fullName evidence="1">DUF1618 domain-containing protein</fullName>
    </recommendedName>
</protein>
<dbReference type="OrthoDB" id="592504at2759"/>
<dbReference type="EnsemblPlants" id="PNT63246">
    <property type="protein sequence ID" value="PNT63246"/>
    <property type="gene ID" value="BRADI_4g13380v3"/>
</dbReference>
<feature type="domain" description="DUF1618" evidence="1">
    <location>
        <begin position="241"/>
        <end position="374"/>
    </location>
</feature>
<accession>A0A2K2CMJ8</accession>
<evidence type="ECO:0000313" key="2">
    <source>
        <dbReference type="EMBL" id="PNT63246.1"/>
    </source>
</evidence>
<dbReference type="Proteomes" id="UP000008810">
    <property type="component" value="Chromosome 4"/>
</dbReference>
<reference evidence="2" key="2">
    <citation type="submission" date="2017-06" db="EMBL/GenBank/DDBJ databases">
        <title>WGS assembly of Brachypodium distachyon.</title>
        <authorList>
            <consortium name="The International Brachypodium Initiative"/>
            <person name="Lucas S."/>
            <person name="Harmon-Smith M."/>
            <person name="Lail K."/>
            <person name="Tice H."/>
            <person name="Grimwood J."/>
            <person name="Bruce D."/>
            <person name="Barry K."/>
            <person name="Shu S."/>
            <person name="Lindquist E."/>
            <person name="Wang M."/>
            <person name="Pitluck S."/>
            <person name="Vogel J.P."/>
            <person name="Garvin D.F."/>
            <person name="Mockler T.C."/>
            <person name="Schmutz J."/>
            <person name="Rokhsar D."/>
            <person name="Bevan M.W."/>
        </authorList>
    </citation>
    <scope>NUCLEOTIDE SEQUENCE</scope>
    <source>
        <strain evidence="2">Bd21</strain>
    </source>
</reference>
<proteinExistence type="predicted"/>
<dbReference type="STRING" id="15368.A0A2K2CMJ8"/>
<dbReference type="InterPro" id="IPR011676">
    <property type="entry name" value="DUF1618"/>
</dbReference>
<dbReference type="Pfam" id="PF07762">
    <property type="entry name" value="DUF1618"/>
    <property type="match status" value="1"/>
</dbReference>
<evidence type="ECO:0000313" key="3">
    <source>
        <dbReference type="EnsemblPlants" id="PNT63245"/>
    </source>
</evidence>
<dbReference type="EMBL" id="CM000883">
    <property type="protein sequence ID" value="PNT63246.1"/>
    <property type="molecule type" value="Genomic_DNA"/>
</dbReference>